<dbReference type="EMBL" id="CASHTH010000187">
    <property type="protein sequence ID" value="CAI7993262.1"/>
    <property type="molecule type" value="Genomic_DNA"/>
</dbReference>
<feature type="compositionally biased region" description="Acidic residues" evidence="1">
    <location>
        <begin position="243"/>
        <end position="254"/>
    </location>
</feature>
<dbReference type="AlphaFoldDB" id="A0AA35W4K8"/>
<feature type="compositionally biased region" description="Polar residues" evidence="1">
    <location>
        <begin position="321"/>
        <end position="331"/>
    </location>
</feature>
<accession>A0AA35W4K8</accession>
<feature type="compositionally biased region" description="Basic and acidic residues" evidence="1">
    <location>
        <begin position="277"/>
        <end position="296"/>
    </location>
</feature>
<evidence type="ECO:0000313" key="2">
    <source>
        <dbReference type="EMBL" id="CAI7993262.1"/>
    </source>
</evidence>
<keyword evidence="3" id="KW-1185">Reference proteome</keyword>
<evidence type="ECO:0000313" key="3">
    <source>
        <dbReference type="Proteomes" id="UP001174909"/>
    </source>
</evidence>
<organism evidence="2 3">
    <name type="scientific">Geodia barretti</name>
    <name type="common">Barrett's horny sponge</name>
    <dbReference type="NCBI Taxonomy" id="519541"/>
    <lineage>
        <taxon>Eukaryota</taxon>
        <taxon>Metazoa</taxon>
        <taxon>Porifera</taxon>
        <taxon>Demospongiae</taxon>
        <taxon>Heteroscleromorpha</taxon>
        <taxon>Tetractinellida</taxon>
        <taxon>Astrophorina</taxon>
        <taxon>Geodiidae</taxon>
        <taxon>Geodia</taxon>
    </lineage>
</organism>
<feature type="compositionally biased region" description="Basic and acidic residues" evidence="1">
    <location>
        <begin position="355"/>
        <end position="368"/>
    </location>
</feature>
<proteinExistence type="predicted"/>
<gene>
    <name evidence="2" type="ORF">GBAR_LOCUS1235</name>
</gene>
<dbReference type="Proteomes" id="UP001174909">
    <property type="component" value="Unassembled WGS sequence"/>
</dbReference>
<protein>
    <submittedName>
        <fullName evidence="2">Uncharacterized protein</fullName>
    </submittedName>
</protein>
<name>A0AA35W4K8_GEOBA</name>
<sequence>MAGSEKTTVVPTDDSFTVPLCLWQRAAFLSSAPGPSTSGSRAAGGGPGSSGGERDSLRLRIAQLKHEYWRDVSRGVQPLHVERLAHSLTESYCTAMDSSDGVESIAAPVKVLTASRKKESGQWKSEISLETLLSFPGVRPTDRDKSVEELPLECVPVVSDSVSDRQRPDQPQNSQVQASSSLTQPPPPPLQPHSLVPPRNHIQLPLKGATRSAGKFPYSAPCSNSSGMVGNGKGMEGERRQEEEDEDDDDDDEPTDKRWGGRRGYGGRRRRAGKTSWEARKKARREEDEATEEPKHAPAPFITARDKHFLNQQKKYGGRVSESSRTSQPQAISYGCSKKSLGTRRAPASRFVPPARREEARGEEGRRV</sequence>
<feature type="compositionally biased region" description="Low complexity" evidence="1">
    <location>
        <begin position="31"/>
        <end position="41"/>
    </location>
</feature>
<feature type="compositionally biased region" description="Gly residues" evidence="1">
    <location>
        <begin position="42"/>
        <end position="51"/>
    </location>
</feature>
<feature type="region of interest" description="Disordered" evidence="1">
    <location>
        <begin position="31"/>
        <end position="55"/>
    </location>
</feature>
<feature type="region of interest" description="Disordered" evidence="1">
    <location>
        <begin position="158"/>
        <end position="368"/>
    </location>
</feature>
<evidence type="ECO:0000256" key="1">
    <source>
        <dbReference type="SAM" id="MobiDB-lite"/>
    </source>
</evidence>
<comment type="caution">
    <text evidence="2">The sequence shown here is derived from an EMBL/GenBank/DDBJ whole genome shotgun (WGS) entry which is preliminary data.</text>
</comment>
<reference evidence="2" key="1">
    <citation type="submission" date="2023-03" db="EMBL/GenBank/DDBJ databases">
        <authorList>
            <person name="Steffen K."/>
            <person name="Cardenas P."/>
        </authorList>
    </citation>
    <scope>NUCLEOTIDE SEQUENCE</scope>
</reference>